<dbReference type="Pfam" id="PF02668">
    <property type="entry name" value="TauD"/>
    <property type="match status" value="1"/>
</dbReference>
<proteinExistence type="inferred from homology"/>
<feature type="domain" description="TauD/TfdA-like" evidence="6">
    <location>
        <begin position="7"/>
        <end position="270"/>
    </location>
</feature>
<dbReference type="PANTHER" id="PTHR43779:SF3">
    <property type="entry name" value="(3R)-3-[(CARBOXYMETHYL)AMINO]FATTY ACID OXYGENASE_DECARBOXYLASE"/>
    <property type="match status" value="1"/>
</dbReference>
<dbReference type="PANTHER" id="PTHR43779">
    <property type="entry name" value="DIOXYGENASE RV0097-RELATED"/>
    <property type="match status" value="1"/>
</dbReference>
<dbReference type="Proteomes" id="UP000298050">
    <property type="component" value="Unassembled WGS sequence"/>
</dbReference>
<dbReference type="OrthoDB" id="581608at2"/>
<reference evidence="7 8" key="1">
    <citation type="submission" date="2019-04" db="EMBL/GenBank/DDBJ databases">
        <title>Taxonomy of novel Haliea sp. from mangrove soil of West Coast of India.</title>
        <authorList>
            <person name="Verma A."/>
            <person name="Kumar P."/>
            <person name="Krishnamurthi S."/>
        </authorList>
    </citation>
    <scope>NUCLEOTIDE SEQUENCE [LARGE SCALE GENOMIC DNA]</scope>
    <source>
        <strain evidence="7 8">SAOS-164</strain>
    </source>
</reference>
<keyword evidence="8" id="KW-1185">Reference proteome</keyword>
<dbReference type="GO" id="GO:0016706">
    <property type="term" value="F:2-oxoglutarate-dependent dioxygenase activity"/>
    <property type="evidence" value="ECO:0007669"/>
    <property type="project" value="UniProtKB-ARBA"/>
</dbReference>
<evidence type="ECO:0000256" key="3">
    <source>
        <dbReference type="ARBA" id="ARBA00022964"/>
    </source>
</evidence>
<dbReference type="EMBL" id="SRLE01000002">
    <property type="protein sequence ID" value="TGD75719.1"/>
    <property type="molecule type" value="Genomic_DNA"/>
</dbReference>
<dbReference type="SUPFAM" id="SSF51197">
    <property type="entry name" value="Clavaminate synthase-like"/>
    <property type="match status" value="1"/>
</dbReference>
<evidence type="ECO:0000313" key="8">
    <source>
        <dbReference type="Proteomes" id="UP000298050"/>
    </source>
</evidence>
<keyword evidence="3 7" id="KW-0223">Dioxygenase</keyword>
<evidence type="ECO:0000256" key="4">
    <source>
        <dbReference type="ARBA" id="ARBA00023002"/>
    </source>
</evidence>
<evidence type="ECO:0000256" key="1">
    <source>
        <dbReference type="ARBA" id="ARBA00005896"/>
    </source>
</evidence>
<accession>A0A4Z0M870</accession>
<sequence>MELNTEHIKPLIGSRIHASRADFANPEFAAACRELLDERIVLLFPGIGLDDDEQLAFTDLFGERVNFVKQAPGGEAAARDVYKITLDPKINNAPEYVLGTFFWHMDGVMETFPPPLASLLTARSVAPRGGQTEFCNLYAAYEHLPDADKAELEGLRVHHSVFASIRGVLELDVTPADWQGISKSNDHPLVWTHEDGRKSLLVGTTAERVLDMPLAEGRALLVRLLEWAAQPDFSYRHEWAEGDFVVWKNSGALHRVIPYDRNSGRTMHRTSVLGTEAIR</sequence>
<dbReference type="AlphaFoldDB" id="A0A4Z0M870"/>
<protein>
    <submittedName>
        <fullName evidence="7">TauD/TfdA family dioxygenase</fullName>
    </submittedName>
</protein>
<evidence type="ECO:0000259" key="6">
    <source>
        <dbReference type="Pfam" id="PF02668"/>
    </source>
</evidence>
<evidence type="ECO:0000256" key="2">
    <source>
        <dbReference type="ARBA" id="ARBA00022723"/>
    </source>
</evidence>
<dbReference type="InterPro" id="IPR003819">
    <property type="entry name" value="TauD/TfdA-like"/>
</dbReference>
<dbReference type="RefSeq" id="WP_135440971.1">
    <property type="nucleotide sequence ID" value="NZ_SRLE01000002.1"/>
</dbReference>
<evidence type="ECO:0000256" key="5">
    <source>
        <dbReference type="ARBA" id="ARBA00023004"/>
    </source>
</evidence>
<dbReference type="Gene3D" id="3.60.130.10">
    <property type="entry name" value="Clavaminate synthase-like"/>
    <property type="match status" value="1"/>
</dbReference>
<dbReference type="InterPro" id="IPR042098">
    <property type="entry name" value="TauD-like_sf"/>
</dbReference>
<keyword evidence="2" id="KW-0479">Metal-binding</keyword>
<keyword evidence="4" id="KW-0560">Oxidoreductase</keyword>
<organism evidence="7 8">
    <name type="scientific">Mangrovimicrobium sediminis</name>
    <dbReference type="NCBI Taxonomy" id="2562682"/>
    <lineage>
        <taxon>Bacteria</taxon>
        <taxon>Pseudomonadati</taxon>
        <taxon>Pseudomonadota</taxon>
        <taxon>Gammaproteobacteria</taxon>
        <taxon>Cellvibrionales</taxon>
        <taxon>Halieaceae</taxon>
        <taxon>Mangrovimicrobium</taxon>
    </lineage>
</organism>
<gene>
    <name evidence="7" type="ORF">E4634_02235</name>
</gene>
<dbReference type="GO" id="GO:0046872">
    <property type="term" value="F:metal ion binding"/>
    <property type="evidence" value="ECO:0007669"/>
    <property type="project" value="UniProtKB-KW"/>
</dbReference>
<keyword evidence="5" id="KW-0408">Iron</keyword>
<comment type="caution">
    <text evidence="7">The sequence shown here is derived from an EMBL/GenBank/DDBJ whole genome shotgun (WGS) entry which is preliminary data.</text>
</comment>
<name>A0A4Z0M870_9GAMM</name>
<comment type="similarity">
    <text evidence="1">Belongs to the TfdA dioxygenase family.</text>
</comment>
<dbReference type="InterPro" id="IPR051178">
    <property type="entry name" value="TfdA_dioxygenase"/>
</dbReference>
<evidence type="ECO:0000313" key="7">
    <source>
        <dbReference type="EMBL" id="TGD75719.1"/>
    </source>
</evidence>